<accession>A0A395MIC3</accession>
<evidence type="ECO:0000256" key="1">
    <source>
        <dbReference type="SAM" id="MobiDB-lite"/>
    </source>
</evidence>
<sequence>MSDWFNPVTTSQLLEDFRQHVRENLAKGVNGDGSPVDYVLPSALSDYWTQGKVDAILGYEQSSSEMIVRCFSQVFSILVYIGQPHEITWFCRDVRQLDDTRLPFDTTSFPPACQWQGSFLRTQWMFIPLILTEEKIFDRVLPPQTILPVNYVKPLTERCGGQDTAVLWEVQVHPEANRSQPVVFKISEGSGAEELFKAETKVHLRLRTKSNPYITQHFGSFSFQGKHKYIIVLEYAAGGSLQDFLRTTDLPVTPEDIRLLWSRLLKLLYGLHALHDLHRPDGASDWFLAGVHQDIQPANILVFPEDGSDSPFNVRFKLTDFGLTEIGRVSTSNGTMVTENRGNRMYIAPESFANYRVQLSAKTDIPPTADIWALGAVFSDVLIWSICGETGREKYRLGRQAEIASQPHLKERKIDACFHNMFERLKAVDEFHSRALTDRRQRDDVSPHISQLILDFMLIDQRERMSAIQIKARADRKLKEIQDDSLKKDDLLSGYRSTWGSSNGHSLASGLPQPPYDSKMPIQPLERRQTVPARPRDLNTTKTLFATEPIIHSLPPTDLAELPSPTPQPLPPPSPASNMTEQPLPSEEIVTIDDIYSLMEKPGRSPFKLSTLVPRPDKSTAIMKLPGMEDARRKIWAHEGRDQYRDRVKMAARVIGYVAKPADDDGMEVYSASGTAKKPRKCKNSSQIEIAVDKMETVEGKCDMGACIDHVLDKVLVDGQVKPTSIYIYTDGAWEPGTNVKRVVYRAIEHLYKRGQSTRTIMLQFVQFGHDPHGTELLSFLDNECTMETEKEK</sequence>
<feature type="region of interest" description="Disordered" evidence="1">
    <location>
        <begin position="555"/>
        <end position="582"/>
    </location>
</feature>
<organism evidence="3 4">
    <name type="scientific">Fusarium flagelliforme</name>
    <dbReference type="NCBI Taxonomy" id="2675880"/>
    <lineage>
        <taxon>Eukaryota</taxon>
        <taxon>Fungi</taxon>
        <taxon>Dikarya</taxon>
        <taxon>Ascomycota</taxon>
        <taxon>Pezizomycotina</taxon>
        <taxon>Sordariomycetes</taxon>
        <taxon>Hypocreomycetidae</taxon>
        <taxon>Hypocreales</taxon>
        <taxon>Nectriaceae</taxon>
        <taxon>Fusarium</taxon>
        <taxon>Fusarium incarnatum-equiseti species complex</taxon>
    </lineage>
</organism>
<proteinExistence type="predicted"/>
<dbReference type="AlphaFoldDB" id="A0A395MIC3"/>
<dbReference type="PROSITE" id="PS50011">
    <property type="entry name" value="PROTEIN_KINASE_DOM"/>
    <property type="match status" value="1"/>
</dbReference>
<protein>
    <submittedName>
        <fullName evidence="3">Serine/threonine protein kinase</fullName>
    </submittedName>
</protein>
<keyword evidence="3" id="KW-0723">Serine/threonine-protein kinase</keyword>
<evidence type="ECO:0000259" key="2">
    <source>
        <dbReference type="PROSITE" id="PS50011"/>
    </source>
</evidence>
<dbReference type="Gene3D" id="1.10.510.10">
    <property type="entry name" value="Transferase(Phosphotransferase) domain 1"/>
    <property type="match status" value="1"/>
</dbReference>
<dbReference type="InterPro" id="IPR011009">
    <property type="entry name" value="Kinase-like_dom_sf"/>
</dbReference>
<dbReference type="PANTHER" id="PTHR24359">
    <property type="entry name" value="SERINE/THREONINE-PROTEIN KINASE SBK1"/>
    <property type="match status" value="1"/>
</dbReference>
<gene>
    <name evidence="3" type="ORF">FIE12Z_8125</name>
</gene>
<feature type="region of interest" description="Disordered" evidence="1">
    <location>
        <begin position="498"/>
        <end position="517"/>
    </location>
</feature>
<feature type="domain" description="Protein kinase" evidence="2">
    <location>
        <begin position="153"/>
        <end position="478"/>
    </location>
</feature>
<evidence type="ECO:0000313" key="3">
    <source>
        <dbReference type="EMBL" id="RFN47668.1"/>
    </source>
</evidence>
<dbReference type="InterPro" id="IPR000719">
    <property type="entry name" value="Prot_kinase_dom"/>
</dbReference>
<dbReference type="GO" id="GO:0004674">
    <property type="term" value="F:protein serine/threonine kinase activity"/>
    <property type="evidence" value="ECO:0007669"/>
    <property type="project" value="UniProtKB-KW"/>
</dbReference>
<feature type="compositionally biased region" description="Pro residues" evidence="1">
    <location>
        <begin position="564"/>
        <end position="575"/>
    </location>
</feature>
<dbReference type="SUPFAM" id="SSF56112">
    <property type="entry name" value="Protein kinase-like (PK-like)"/>
    <property type="match status" value="1"/>
</dbReference>
<keyword evidence="4" id="KW-1185">Reference proteome</keyword>
<comment type="caution">
    <text evidence="3">The sequence shown here is derived from an EMBL/GenBank/DDBJ whole genome shotgun (WGS) entry which is preliminary data.</text>
</comment>
<keyword evidence="3" id="KW-0808">Transferase</keyword>
<dbReference type="EMBL" id="PXXK01000241">
    <property type="protein sequence ID" value="RFN47668.1"/>
    <property type="molecule type" value="Genomic_DNA"/>
</dbReference>
<dbReference type="GO" id="GO:0005524">
    <property type="term" value="F:ATP binding"/>
    <property type="evidence" value="ECO:0007669"/>
    <property type="project" value="InterPro"/>
</dbReference>
<dbReference type="Pfam" id="PF00069">
    <property type="entry name" value="Pkinase"/>
    <property type="match status" value="1"/>
</dbReference>
<dbReference type="PANTHER" id="PTHR24359:SF1">
    <property type="entry name" value="INHIBITOR OF NUCLEAR FACTOR KAPPA-B KINASE EPSILON SUBUNIT HOMOLOG 1-RELATED"/>
    <property type="match status" value="1"/>
</dbReference>
<keyword evidence="3" id="KW-0418">Kinase</keyword>
<evidence type="ECO:0000313" key="4">
    <source>
        <dbReference type="Proteomes" id="UP000265631"/>
    </source>
</evidence>
<name>A0A395MIC3_9HYPO</name>
<reference evidence="3 4" key="1">
    <citation type="journal article" date="2018" name="PLoS Pathog.">
        <title>Evolution of structural diversity of trichothecenes, a family of toxins produced by plant pathogenic and entomopathogenic fungi.</title>
        <authorList>
            <person name="Proctor R.H."/>
            <person name="McCormick S.P."/>
            <person name="Kim H.S."/>
            <person name="Cardoza R.E."/>
            <person name="Stanley A.M."/>
            <person name="Lindo L."/>
            <person name="Kelly A."/>
            <person name="Brown D.W."/>
            <person name="Lee T."/>
            <person name="Vaughan M.M."/>
            <person name="Alexander N.J."/>
            <person name="Busman M."/>
            <person name="Gutierrez S."/>
        </authorList>
    </citation>
    <scope>NUCLEOTIDE SEQUENCE [LARGE SCALE GENOMIC DNA]</scope>
    <source>
        <strain evidence="3 4">NRRL 13405</strain>
    </source>
</reference>
<dbReference type="STRING" id="2594813.A0A395MIC3"/>
<dbReference type="Proteomes" id="UP000265631">
    <property type="component" value="Unassembled WGS sequence"/>
</dbReference>